<feature type="compositionally biased region" description="Polar residues" evidence="1">
    <location>
        <begin position="524"/>
        <end position="533"/>
    </location>
</feature>
<keyword evidence="3" id="KW-1185">Reference proteome</keyword>
<dbReference type="OrthoDB" id="2142961at2759"/>
<feature type="compositionally biased region" description="Pro residues" evidence="1">
    <location>
        <begin position="161"/>
        <end position="170"/>
    </location>
</feature>
<dbReference type="GO" id="GO:0016071">
    <property type="term" value="P:mRNA metabolic process"/>
    <property type="evidence" value="ECO:0007669"/>
    <property type="project" value="UniProtKB-ARBA"/>
</dbReference>
<feature type="compositionally biased region" description="Polar residues" evidence="1">
    <location>
        <begin position="229"/>
        <end position="249"/>
    </location>
</feature>
<feature type="compositionally biased region" description="Basic residues" evidence="1">
    <location>
        <begin position="456"/>
        <end position="467"/>
    </location>
</feature>
<feature type="region of interest" description="Disordered" evidence="1">
    <location>
        <begin position="430"/>
        <end position="537"/>
    </location>
</feature>
<feature type="compositionally biased region" description="Pro residues" evidence="1">
    <location>
        <begin position="1"/>
        <end position="11"/>
    </location>
</feature>
<evidence type="ECO:0008006" key="4">
    <source>
        <dbReference type="Google" id="ProtNLM"/>
    </source>
</evidence>
<feature type="compositionally biased region" description="Polar residues" evidence="1">
    <location>
        <begin position="94"/>
        <end position="129"/>
    </location>
</feature>
<feature type="compositionally biased region" description="Basic residues" evidence="1">
    <location>
        <begin position="37"/>
        <end position="46"/>
    </location>
</feature>
<dbReference type="Proteomes" id="UP000799770">
    <property type="component" value="Unassembled WGS sequence"/>
</dbReference>
<protein>
    <recommendedName>
        <fullName evidence="4">Proteophosphoglycan 5</fullName>
    </recommendedName>
</protein>
<organism evidence="2 3">
    <name type="scientific">Lophiotrema nucula</name>
    <dbReference type="NCBI Taxonomy" id="690887"/>
    <lineage>
        <taxon>Eukaryota</taxon>
        <taxon>Fungi</taxon>
        <taxon>Dikarya</taxon>
        <taxon>Ascomycota</taxon>
        <taxon>Pezizomycotina</taxon>
        <taxon>Dothideomycetes</taxon>
        <taxon>Pleosporomycetidae</taxon>
        <taxon>Pleosporales</taxon>
        <taxon>Lophiotremataceae</taxon>
        <taxon>Lophiotrema</taxon>
    </lineage>
</organism>
<feature type="compositionally biased region" description="Polar residues" evidence="1">
    <location>
        <begin position="261"/>
        <end position="272"/>
    </location>
</feature>
<evidence type="ECO:0000256" key="1">
    <source>
        <dbReference type="SAM" id="MobiDB-lite"/>
    </source>
</evidence>
<evidence type="ECO:0000313" key="3">
    <source>
        <dbReference type="Proteomes" id="UP000799770"/>
    </source>
</evidence>
<feature type="compositionally biased region" description="Polar residues" evidence="1">
    <location>
        <begin position="348"/>
        <end position="364"/>
    </location>
</feature>
<feature type="compositionally biased region" description="Polar residues" evidence="1">
    <location>
        <begin position="474"/>
        <end position="508"/>
    </location>
</feature>
<accession>A0A6A5YHP4</accession>
<proteinExistence type="predicted"/>
<dbReference type="AlphaFoldDB" id="A0A6A5YHP4"/>
<reference evidence="2" key="1">
    <citation type="journal article" date="2020" name="Stud. Mycol.">
        <title>101 Dothideomycetes genomes: a test case for predicting lifestyles and emergence of pathogens.</title>
        <authorList>
            <person name="Haridas S."/>
            <person name="Albert R."/>
            <person name="Binder M."/>
            <person name="Bloem J."/>
            <person name="Labutti K."/>
            <person name="Salamov A."/>
            <person name="Andreopoulos B."/>
            <person name="Baker S."/>
            <person name="Barry K."/>
            <person name="Bills G."/>
            <person name="Bluhm B."/>
            <person name="Cannon C."/>
            <person name="Castanera R."/>
            <person name="Culley D."/>
            <person name="Daum C."/>
            <person name="Ezra D."/>
            <person name="Gonzalez J."/>
            <person name="Henrissat B."/>
            <person name="Kuo A."/>
            <person name="Liang C."/>
            <person name="Lipzen A."/>
            <person name="Lutzoni F."/>
            <person name="Magnuson J."/>
            <person name="Mondo S."/>
            <person name="Nolan M."/>
            <person name="Ohm R."/>
            <person name="Pangilinan J."/>
            <person name="Park H.-J."/>
            <person name="Ramirez L."/>
            <person name="Alfaro M."/>
            <person name="Sun H."/>
            <person name="Tritt A."/>
            <person name="Yoshinaga Y."/>
            <person name="Zwiers L.-H."/>
            <person name="Turgeon B."/>
            <person name="Goodwin S."/>
            <person name="Spatafora J."/>
            <person name="Crous P."/>
            <person name="Grigoriev I."/>
        </authorList>
    </citation>
    <scope>NUCLEOTIDE SEQUENCE</scope>
    <source>
        <strain evidence="2">CBS 627.86</strain>
    </source>
</reference>
<dbReference type="InterPro" id="IPR028322">
    <property type="entry name" value="PNRC-like_rgn"/>
</dbReference>
<dbReference type="EMBL" id="ML977359">
    <property type="protein sequence ID" value="KAF2106772.1"/>
    <property type="molecule type" value="Genomic_DNA"/>
</dbReference>
<evidence type="ECO:0000313" key="2">
    <source>
        <dbReference type="EMBL" id="KAF2106772.1"/>
    </source>
</evidence>
<feature type="region of interest" description="Disordered" evidence="1">
    <location>
        <begin position="1"/>
        <end position="414"/>
    </location>
</feature>
<sequence length="557" mass="58954">MSSPQGTPPPRSARAKQQHPKSAALAQPVPNGNPPQKRPRGNRKKQNSNGNGQQSTQADILSAPHDPAFADGAVLSSEEVQISTGPRNAKKHTQSQPSTDRIFSPTHIQNASLTDTEAAPSNPSATPAKTQGAYAGPTFHASPAPSALPIPKFLSRSVPAKPQPGPPTPPAEDSDSTGSPTPSPSRASIPVPPRHENSPLDALFQADRQEKARRVVGSPVSVAFAKSPAQPSTNIRPSHTKHPSQNSLNAMFPIELDTESRPSLASPPTASPGSHRAVTAPSRVPQVQNPAPVNNEAKAMQELLDRLAQSAKKPTSATPPRTGDRVPSEPSSRHHTPSPFYDGKVAHRSTSGPTTPAPSNQESSDFFYGNRNLSPLFKAAKNDSTKRNSGLRTEITADSPILPHDGFAPVNAPANMDSNAMARSFLENSAAPMGPRRGSTTHIASIPPFKETPNIHKPRTPGRRSYHSRPDSYPNRNGNAATNGTPFSMTKASTTMSFIPSSVQAKQHSTPKTSSTPTKPPQALPTSSVSATARSDPISLEQELKRMLNLQGVPGVH</sequence>
<dbReference type="Pfam" id="PF15365">
    <property type="entry name" value="PNRC"/>
    <property type="match status" value="1"/>
</dbReference>
<name>A0A6A5YHP4_9PLEO</name>
<gene>
    <name evidence="2" type="ORF">BDV96DRAFT_617168</name>
</gene>